<evidence type="ECO:0000313" key="2">
    <source>
        <dbReference type="Proteomes" id="UP000478183"/>
    </source>
</evidence>
<accession>A0A6L6JFI2</accession>
<organism evidence="1 2">
    <name type="scientific">Paracoccus aestuariivivens</name>
    <dbReference type="NCBI Taxonomy" id="1820333"/>
    <lineage>
        <taxon>Bacteria</taxon>
        <taxon>Pseudomonadati</taxon>
        <taxon>Pseudomonadota</taxon>
        <taxon>Alphaproteobacteria</taxon>
        <taxon>Rhodobacterales</taxon>
        <taxon>Paracoccaceae</taxon>
        <taxon>Paracoccus</taxon>
    </lineage>
</organism>
<dbReference type="AlphaFoldDB" id="A0A6L6JFI2"/>
<dbReference type="Proteomes" id="UP000478183">
    <property type="component" value="Unassembled WGS sequence"/>
</dbReference>
<protein>
    <submittedName>
        <fullName evidence="1">Uncharacterized protein</fullName>
    </submittedName>
</protein>
<dbReference type="EMBL" id="WMIE01000023">
    <property type="protein sequence ID" value="MTH79928.1"/>
    <property type="molecule type" value="Genomic_DNA"/>
</dbReference>
<dbReference type="OrthoDB" id="7777508at2"/>
<evidence type="ECO:0000313" key="1">
    <source>
        <dbReference type="EMBL" id="MTH79928.1"/>
    </source>
</evidence>
<sequence length="82" mass="9294">MTNVQIKTDAQRIACDKLLVALPALVDRESLHRVLDWLETRQILQDGQEDPGVVETDGLALELALADEFRHMAETLRKVIRT</sequence>
<reference evidence="1 2" key="1">
    <citation type="submission" date="2019-11" db="EMBL/GenBank/DDBJ databases">
        <authorList>
            <person name="Dong K."/>
        </authorList>
    </citation>
    <scope>NUCLEOTIDE SEQUENCE [LARGE SCALE GENOMIC DNA]</scope>
    <source>
        <strain evidence="1 2">NBRC 111993</strain>
    </source>
</reference>
<dbReference type="RefSeq" id="WP_155097279.1">
    <property type="nucleotide sequence ID" value="NZ_WMIE01000023.1"/>
</dbReference>
<gene>
    <name evidence="1" type="ORF">GL286_19655</name>
</gene>
<comment type="caution">
    <text evidence="1">The sequence shown here is derived from an EMBL/GenBank/DDBJ whole genome shotgun (WGS) entry which is preliminary data.</text>
</comment>
<keyword evidence="2" id="KW-1185">Reference proteome</keyword>
<name>A0A6L6JFI2_9RHOB</name>
<proteinExistence type="predicted"/>